<dbReference type="PROSITE" id="PS50181">
    <property type="entry name" value="FBOX"/>
    <property type="match status" value="1"/>
</dbReference>
<reference evidence="2 3" key="1">
    <citation type="submission" date="2024-04" db="EMBL/GenBank/DDBJ databases">
        <title>Phyllosticta paracitricarpa is synonymous to the EU quarantine fungus P. citricarpa based on phylogenomic analyses.</title>
        <authorList>
            <consortium name="Lawrence Berkeley National Laboratory"/>
            <person name="Van Ingen-Buijs V.A."/>
            <person name="Van Westerhoven A.C."/>
            <person name="Haridas S."/>
            <person name="Skiadas P."/>
            <person name="Martin F."/>
            <person name="Groenewald J.Z."/>
            <person name="Crous P.W."/>
            <person name="Seidl M.F."/>
        </authorList>
    </citation>
    <scope>NUCLEOTIDE SEQUENCE [LARGE SCALE GENOMIC DNA]</scope>
    <source>
        <strain evidence="2 3">CBS 122670</strain>
    </source>
</reference>
<name>A0ABR1LKF9_9PEZI</name>
<dbReference type="SUPFAM" id="SSF81383">
    <property type="entry name" value="F-box domain"/>
    <property type="match status" value="1"/>
</dbReference>
<evidence type="ECO:0000313" key="2">
    <source>
        <dbReference type="EMBL" id="KAK7535676.1"/>
    </source>
</evidence>
<evidence type="ECO:0000259" key="1">
    <source>
        <dbReference type="PROSITE" id="PS50181"/>
    </source>
</evidence>
<dbReference type="EMBL" id="JBBPDW010000038">
    <property type="protein sequence ID" value="KAK7535676.1"/>
    <property type="molecule type" value="Genomic_DNA"/>
</dbReference>
<keyword evidence="3" id="KW-1185">Reference proteome</keyword>
<accession>A0ABR1LKF9</accession>
<dbReference type="InterPro" id="IPR001810">
    <property type="entry name" value="F-box_dom"/>
</dbReference>
<evidence type="ECO:0000313" key="3">
    <source>
        <dbReference type="Proteomes" id="UP001365128"/>
    </source>
</evidence>
<organism evidence="2 3">
    <name type="scientific">Phyllosticta citricarpa</name>
    <dbReference type="NCBI Taxonomy" id="55181"/>
    <lineage>
        <taxon>Eukaryota</taxon>
        <taxon>Fungi</taxon>
        <taxon>Dikarya</taxon>
        <taxon>Ascomycota</taxon>
        <taxon>Pezizomycotina</taxon>
        <taxon>Dothideomycetes</taxon>
        <taxon>Dothideomycetes incertae sedis</taxon>
        <taxon>Botryosphaeriales</taxon>
        <taxon>Phyllostictaceae</taxon>
        <taxon>Phyllosticta</taxon>
    </lineage>
</organism>
<proteinExistence type="predicted"/>
<protein>
    <recommendedName>
        <fullName evidence="1">F-box domain-containing protein</fullName>
    </recommendedName>
</protein>
<gene>
    <name evidence="2" type="ORF">IWX46DRAFT_643756</name>
</gene>
<comment type="caution">
    <text evidence="2">The sequence shown here is derived from an EMBL/GenBank/DDBJ whole genome shotgun (WGS) entry which is preliminary data.</text>
</comment>
<sequence length="372" mass="42639">MNRTTVDIENTLWSCNFKIPCIGTNQMPAKARATLVKPKLLSTDKQLSETIESLRRLRIRDKDGESLLGSLPREIVYKIAEHLPLDSSLSLSATCRDLRCLLQPLVKETSKLGRQQLLGFLDRDQLTRSIAYEIISDHDDTHRACGACSTLHTTDLFDGGQLFQPPRLRACRGRRGKFRPCEHTAYSWDVMAQMPFDEDLDCGKEGTRDWAEVLHCQRCADEGSDGTFSKSWTWHQTNKNRLIARAIRDHKTFQFTKYRRIMEIPEGWTIRGEAIVRELGRLRWKVCPHTVTTSKQFSAIKPIKFKFIKGDKDDLKIQDVVWRSYEYCSHSGCKTELFIDVSCNDIRLGISRDLGAMEGPNEADWLVHSSVT</sequence>
<dbReference type="Proteomes" id="UP001365128">
    <property type="component" value="Unassembled WGS sequence"/>
</dbReference>
<feature type="domain" description="F-box" evidence="1">
    <location>
        <begin position="65"/>
        <end position="112"/>
    </location>
</feature>
<dbReference type="InterPro" id="IPR036047">
    <property type="entry name" value="F-box-like_dom_sf"/>
</dbReference>